<dbReference type="SUPFAM" id="SSF51445">
    <property type="entry name" value="(Trans)glycosidases"/>
    <property type="match status" value="1"/>
</dbReference>
<accession>A0A919FTH8</accession>
<evidence type="ECO:0000256" key="1">
    <source>
        <dbReference type="ARBA" id="ARBA00006285"/>
    </source>
</evidence>
<dbReference type="InterPro" id="IPR008979">
    <property type="entry name" value="Galactose-bd-like_sf"/>
</dbReference>
<dbReference type="InterPro" id="IPR015882">
    <property type="entry name" value="HEX_bac_N"/>
</dbReference>
<dbReference type="GO" id="GO:0004563">
    <property type="term" value="F:beta-N-acetylhexosaminidase activity"/>
    <property type="evidence" value="ECO:0007669"/>
    <property type="project" value="InterPro"/>
</dbReference>
<feature type="signal peptide" evidence="5">
    <location>
        <begin position="1"/>
        <end position="23"/>
    </location>
</feature>
<dbReference type="Pfam" id="PF00728">
    <property type="entry name" value="Glyco_hydro_20"/>
    <property type="match status" value="1"/>
</dbReference>
<evidence type="ECO:0000256" key="5">
    <source>
        <dbReference type="SAM" id="SignalP"/>
    </source>
</evidence>
<proteinExistence type="inferred from homology"/>
<dbReference type="Pfam" id="PF02838">
    <property type="entry name" value="Glyco_hydro_20b"/>
    <property type="match status" value="1"/>
</dbReference>
<dbReference type="SUPFAM" id="SSF55545">
    <property type="entry name" value="beta-N-acetylhexosaminidase-like domain"/>
    <property type="match status" value="1"/>
</dbReference>
<organism evidence="7 8">
    <name type="scientific">Kitasatospora indigofera</name>
    <dbReference type="NCBI Taxonomy" id="67307"/>
    <lineage>
        <taxon>Bacteria</taxon>
        <taxon>Bacillati</taxon>
        <taxon>Actinomycetota</taxon>
        <taxon>Actinomycetes</taxon>
        <taxon>Kitasatosporales</taxon>
        <taxon>Streptomycetaceae</taxon>
        <taxon>Kitasatospora</taxon>
    </lineage>
</organism>
<dbReference type="Proteomes" id="UP000617734">
    <property type="component" value="Unassembled WGS sequence"/>
</dbReference>
<dbReference type="InterPro" id="IPR025705">
    <property type="entry name" value="Beta_hexosaminidase_sua/sub"/>
</dbReference>
<keyword evidence="3" id="KW-0326">Glycosidase</keyword>
<feature type="domain" description="F5/8 type C" evidence="6">
    <location>
        <begin position="505"/>
        <end position="641"/>
    </location>
</feature>
<keyword evidence="8" id="KW-1185">Reference proteome</keyword>
<gene>
    <name evidence="7" type="ORF">GCM10018781_33540</name>
</gene>
<feature type="chain" id="PRO_5038634852" description="F5/8 type C domain-containing protein" evidence="5">
    <location>
        <begin position="24"/>
        <end position="776"/>
    </location>
</feature>
<dbReference type="Gene3D" id="2.60.120.260">
    <property type="entry name" value="Galactose-binding domain-like"/>
    <property type="match status" value="2"/>
</dbReference>
<comment type="caution">
    <text evidence="7">The sequence shown here is derived from an EMBL/GenBank/DDBJ whole genome shotgun (WGS) entry which is preliminary data.</text>
</comment>
<evidence type="ECO:0000256" key="3">
    <source>
        <dbReference type="ARBA" id="ARBA00023295"/>
    </source>
</evidence>
<dbReference type="GO" id="GO:0005975">
    <property type="term" value="P:carbohydrate metabolic process"/>
    <property type="evidence" value="ECO:0007669"/>
    <property type="project" value="InterPro"/>
</dbReference>
<dbReference type="PANTHER" id="PTHR43678:SF1">
    <property type="entry name" value="BETA-N-ACETYLHEXOSAMINIDASE"/>
    <property type="match status" value="1"/>
</dbReference>
<protein>
    <recommendedName>
        <fullName evidence="6">F5/8 type C domain-containing protein</fullName>
    </recommendedName>
</protein>
<dbReference type="InterPro" id="IPR029018">
    <property type="entry name" value="Hex-like_dom2"/>
</dbReference>
<dbReference type="AlphaFoldDB" id="A0A919FTH8"/>
<comment type="similarity">
    <text evidence="1">Belongs to the glycosyl hydrolase 20 family.</text>
</comment>
<feature type="domain" description="F5/8 type C" evidence="6">
    <location>
        <begin position="642"/>
        <end position="776"/>
    </location>
</feature>
<dbReference type="Pfam" id="PF00754">
    <property type="entry name" value="F5_F8_type_C"/>
    <property type="match status" value="2"/>
</dbReference>
<dbReference type="PRINTS" id="PR00738">
    <property type="entry name" value="GLHYDRLASE20"/>
</dbReference>
<reference evidence="7" key="2">
    <citation type="submission" date="2020-09" db="EMBL/GenBank/DDBJ databases">
        <authorList>
            <person name="Sun Q."/>
            <person name="Ohkuma M."/>
        </authorList>
    </citation>
    <scope>NUCLEOTIDE SEQUENCE</scope>
    <source>
        <strain evidence="7">JCM 4646</strain>
    </source>
</reference>
<dbReference type="InterPro" id="IPR017853">
    <property type="entry name" value="GH"/>
</dbReference>
<dbReference type="PANTHER" id="PTHR43678">
    <property type="entry name" value="PUTATIVE (AFU_ORTHOLOGUE AFUA_2G00640)-RELATED"/>
    <property type="match status" value="1"/>
</dbReference>
<dbReference type="PROSITE" id="PS50022">
    <property type="entry name" value="FA58C_3"/>
    <property type="match status" value="2"/>
</dbReference>
<evidence type="ECO:0000256" key="2">
    <source>
        <dbReference type="ARBA" id="ARBA00022801"/>
    </source>
</evidence>
<dbReference type="Gene3D" id="3.30.379.10">
    <property type="entry name" value="Chitobiase/beta-hexosaminidase domain 2-like"/>
    <property type="match status" value="1"/>
</dbReference>
<dbReference type="Gene3D" id="3.20.20.80">
    <property type="entry name" value="Glycosidases"/>
    <property type="match status" value="1"/>
</dbReference>
<name>A0A919FTH8_9ACTN</name>
<dbReference type="InterPro" id="IPR000421">
    <property type="entry name" value="FA58C"/>
</dbReference>
<feature type="active site" description="Proton donor" evidence="4">
    <location>
        <position position="315"/>
    </location>
</feature>
<dbReference type="GeneID" id="95353780"/>
<dbReference type="SUPFAM" id="SSF49785">
    <property type="entry name" value="Galactose-binding domain-like"/>
    <property type="match status" value="2"/>
</dbReference>
<keyword evidence="2" id="KW-0378">Hydrolase</keyword>
<evidence type="ECO:0000313" key="8">
    <source>
        <dbReference type="Proteomes" id="UP000617734"/>
    </source>
</evidence>
<dbReference type="SMART" id="SM00231">
    <property type="entry name" value="FA58C"/>
    <property type="match status" value="2"/>
</dbReference>
<reference evidence="7" key="1">
    <citation type="journal article" date="2014" name="Int. J. Syst. Evol. Microbiol.">
        <title>Complete genome sequence of Corynebacterium casei LMG S-19264T (=DSM 44701T), isolated from a smear-ripened cheese.</title>
        <authorList>
            <consortium name="US DOE Joint Genome Institute (JGI-PGF)"/>
            <person name="Walter F."/>
            <person name="Albersmeier A."/>
            <person name="Kalinowski J."/>
            <person name="Ruckert C."/>
        </authorList>
    </citation>
    <scope>NUCLEOTIDE SEQUENCE</scope>
    <source>
        <strain evidence="7">JCM 4646</strain>
    </source>
</reference>
<evidence type="ECO:0000256" key="4">
    <source>
        <dbReference type="PIRSR" id="PIRSR625705-1"/>
    </source>
</evidence>
<dbReference type="InterPro" id="IPR052764">
    <property type="entry name" value="GH20_Enzymes"/>
</dbReference>
<dbReference type="InterPro" id="IPR015883">
    <property type="entry name" value="Glyco_hydro_20_cat"/>
</dbReference>
<dbReference type="CDD" id="cd06564">
    <property type="entry name" value="GH20_DspB_LnbB-like"/>
    <property type="match status" value="1"/>
</dbReference>
<evidence type="ECO:0000313" key="7">
    <source>
        <dbReference type="EMBL" id="GHH71729.1"/>
    </source>
</evidence>
<dbReference type="EMBL" id="BNBO01000016">
    <property type="protein sequence ID" value="GHH71729.1"/>
    <property type="molecule type" value="Genomic_DNA"/>
</dbReference>
<dbReference type="RefSeq" id="WP_229927497.1">
    <property type="nucleotide sequence ID" value="NZ_BNBO01000016.1"/>
</dbReference>
<sequence>MKKSHHRLAGLLAILGLAVTGLAGTTAPQARAAASPPRTIPALQQWTPGTGTSYTFGPASRIVVDSAYAAQLAGEAATFAEDAGQLTGVTAPTTTGTAGSVVAGDIFLTLGSTDTGLGTEGYSLSVGSSVKVQATTGAGAFYGTRTVLQLLKQSATIPAGTARDWSSYRERGLMVDVGRKYFSVAWLRNQIKDMAYLKLNYLHLHLSDNLGFRLESSTHPEIVSGQHYSKQEITDLIAFAAGYHVTVVPELDMPGHMDTILAAHPELKLRAADGSTPDGGNIDLSNPASYVLMKDLITEYLPLFPGGDWHLGADEYGADYARYPQLAAYAKQQYGAAAKPKDVFYGFIRWADAIVRGSGRTLRIWNDGIAAGDGTVPVAADITVDYWYNYGLSPQQLVSAGHLVQNGSWTPTYYVLGGAKPDTAYMYQQWNPGIFQGGATLTDPTRNLGSTLHVWCDNPNAETESQIAGGIMEPLRALAQQTWGSPKPVSTFSAFQPVIAAIGHAPGWPGDVAAGDLALNRPATASSTETADFPAAGATDGSYGRRWSSQYSDPQWLQVDLGATYNIGEVKLTWENAYAKAYRIQVSNDGTTWTTIYSTTTGAGGVDDLTGLNGSGRYVRMYGTQRGTTYGYSLWEFEVRGPSHPDPNLALGRPATASSTESNIATLGPSAAVDGSTTTRWASNYTDPQWLQVDLGATYNIGEVKLTWENAYAKAYRIQVSNDGTTWTTIYSTTAGAGGVDDLTGLNGSGRYVRMYGTQRGTGWGYSLWELEVHGR</sequence>
<evidence type="ECO:0000259" key="6">
    <source>
        <dbReference type="PROSITE" id="PS50022"/>
    </source>
</evidence>
<keyword evidence="5" id="KW-0732">Signal</keyword>